<evidence type="ECO:0000313" key="5">
    <source>
        <dbReference type="Proteomes" id="UP000288805"/>
    </source>
</evidence>
<feature type="compositionally biased region" description="Basic and acidic residues" evidence="1">
    <location>
        <begin position="409"/>
        <end position="420"/>
    </location>
</feature>
<feature type="domain" description="C2H2-type" evidence="2">
    <location>
        <begin position="527"/>
        <end position="551"/>
    </location>
</feature>
<feature type="domain" description="C2H2-type" evidence="2">
    <location>
        <begin position="493"/>
        <end position="517"/>
    </location>
</feature>
<feature type="domain" description="U1-type" evidence="3">
    <location>
        <begin position="356"/>
        <end position="390"/>
    </location>
</feature>
<dbReference type="GO" id="GO:0008270">
    <property type="term" value="F:zinc ion binding"/>
    <property type="evidence" value="ECO:0007669"/>
    <property type="project" value="InterPro"/>
</dbReference>
<dbReference type="Pfam" id="PF03134">
    <property type="entry name" value="TB2_DP1_HVA22"/>
    <property type="match status" value="1"/>
</dbReference>
<feature type="domain" description="U1-type" evidence="3">
    <location>
        <begin position="490"/>
        <end position="524"/>
    </location>
</feature>
<dbReference type="PANTHER" id="PTHR47487:SF8">
    <property type="entry name" value="OS08G0270900 PROTEIN"/>
    <property type="match status" value="1"/>
</dbReference>
<dbReference type="Pfam" id="PF12874">
    <property type="entry name" value="zf-met"/>
    <property type="match status" value="3"/>
</dbReference>
<sequence length="561" mass="63384">MGFMNVLKFSAACFDILAWPLFALGYPLCASIRAIETNSISDFRKLVAYWVLFSLISLFDHAFSKLLEWELESMDALISMEFGCLEIKLSCMHHLDAEKQMEIENLESDKLDQSTCSTGEKRGRGMHSNWKCEEPNVAEKEIQDVKVTDIKNGGDGAKRCEWPNAAKEVKVTEVTHRTFGGTAQWLRFHVIFHHGHALLAHWAECKDSLLLQIIERYAMVSLFNSRDRSTQIHFSASILILHSCLMVNQEDPACIHEISICRFMTPPFLGIGKGSLSHVLDDRSHHSGQTNKQLYVNFYKLPHFQVKRTEINLGETRSNTTCAVEIKERAAALVAAEIEACRDDRTPKIPLHEKVQKEWACAVCQVTTQSEATFNSHLQGKRHQATSEQLRAKNQATKTNCSPSASMAKKSDQSTKEEQPKCTSNNLNSKNNGISAASTVKKPDDTKDDERQKSASSNEPNQKNNKKQEVQTNEQGHQKNLKQTGDGMKELRLCCNICNVSCTSELDMASHLNGWRHFNMIKEPSELWCSNCNVRCNSEAVMASHRNGRRHLKQLKERSGL</sequence>
<dbReference type="InterPro" id="IPR004345">
    <property type="entry name" value="TB2_DP1_HVA22"/>
</dbReference>
<accession>A0A438G519</accession>
<dbReference type="AlphaFoldDB" id="A0A438G519"/>
<dbReference type="SMART" id="SM00451">
    <property type="entry name" value="ZnF_U1"/>
    <property type="match status" value="3"/>
</dbReference>
<dbReference type="SUPFAM" id="SSF57667">
    <property type="entry name" value="beta-beta-alpha zinc fingers"/>
    <property type="match status" value="3"/>
</dbReference>
<evidence type="ECO:0000256" key="1">
    <source>
        <dbReference type="SAM" id="MobiDB-lite"/>
    </source>
</evidence>
<dbReference type="InterPro" id="IPR013087">
    <property type="entry name" value="Znf_C2H2_type"/>
</dbReference>
<organism evidence="4 5">
    <name type="scientific">Vitis vinifera</name>
    <name type="common">Grape</name>
    <dbReference type="NCBI Taxonomy" id="29760"/>
    <lineage>
        <taxon>Eukaryota</taxon>
        <taxon>Viridiplantae</taxon>
        <taxon>Streptophyta</taxon>
        <taxon>Embryophyta</taxon>
        <taxon>Tracheophyta</taxon>
        <taxon>Spermatophyta</taxon>
        <taxon>Magnoliopsida</taxon>
        <taxon>eudicotyledons</taxon>
        <taxon>Gunneridae</taxon>
        <taxon>Pentapetalae</taxon>
        <taxon>rosids</taxon>
        <taxon>Vitales</taxon>
        <taxon>Vitaceae</taxon>
        <taxon>Viteae</taxon>
        <taxon>Vitis</taxon>
    </lineage>
</organism>
<feature type="domain" description="U1-type" evidence="3">
    <location>
        <begin position="525"/>
        <end position="558"/>
    </location>
</feature>
<protein>
    <submittedName>
        <fullName evidence="4">HVA22-like protein c</fullName>
    </submittedName>
</protein>
<comment type="caution">
    <text evidence="4">The sequence shown here is derived from an EMBL/GenBank/DDBJ whole genome shotgun (WGS) entry which is preliminary data.</text>
</comment>
<evidence type="ECO:0000259" key="2">
    <source>
        <dbReference type="SMART" id="SM00355"/>
    </source>
</evidence>
<evidence type="ECO:0000259" key="3">
    <source>
        <dbReference type="SMART" id="SM00451"/>
    </source>
</evidence>
<dbReference type="SMART" id="SM00355">
    <property type="entry name" value="ZnF_C2H2"/>
    <property type="match status" value="3"/>
</dbReference>
<feature type="region of interest" description="Disordered" evidence="1">
    <location>
        <begin position="375"/>
        <end position="483"/>
    </location>
</feature>
<dbReference type="InterPro" id="IPR036236">
    <property type="entry name" value="Znf_C2H2_sf"/>
</dbReference>
<name>A0A438G519_VITVI</name>
<dbReference type="InterPro" id="IPR003604">
    <property type="entry name" value="Matrin/U1-like-C_Znf_C2H2"/>
</dbReference>
<dbReference type="Proteomes" id="UP000288805">
    <property type="component" value="Unassembled WGS sequence"/>
</dbReference>
<proteinExistence type="predicted"/>
<feature type="domain" description="C2H2-type" evidence="2">
    <location>
        <begin position="359"/>
        <end position="383"/>
    </location>
</feature>
<dbReference type="Gene3D" id="3.30.160.60">
    <property type="entry name" value="Classic Zinc Finger"/>
    <property type="match status" value="3"/>
</dbReference>
<evidence type="ECO:0000313" key="4">
    <source>
        <dbReference type="EMBL" id="RVW67276.1"/>
    </source>
</evidence>
<dbReference type="GO" id="GO:0003676">
    <property type="term" value="F:nucleic acid binding"/>
    <property type="evidence" value="ECO:0007669"/>
    <property type="project" value="InterPro"/>
</dbReference>
<reference evidence="4 5" key="1">
    <citation type="journal article" date="2018" name="PLoS Genet.">
        <title>Population sequencing reveals clonal diversity and ancestral inbreeding in the grapevine cultivar Chardonnay.</title>
        <authorList>
            <person name="Roach M.J."/>
            <person name="Johnson D.L."/>
            <person name="Bohlmann J."/>
            <person name="van Vuuren H.J."/>
            <person name="Jones S.J."/>
            <person name="Pretorius I.S."/>
            <person name="Schmidt S.A."/>
            <person name="Borneman A.R."/>
        </authorList>
    </citation>
    <scope>NUCLEOTIDE SEQUENCE [LARGE SCALE GENOMIC DNA]</scope>
    <source>
        <strain evidence="5">cv. Chardonnay</strain>
        <tissue evidence="4">Leaf</tissue>
    </source>
</reference>
<feature type="compositionally biased region" description="Polar residues" evidence="1">
    <location>
        <begin position="421"/>
        <end position="438"/>
    </location>
</feature>
<dbReference type="EMBL" id="QGNW01000594">
    <property type="protein sequence ID" value="RVW67276.1"/>
    <property type="molecule type" value="Genomic_DNA"/>
</dbReference>
<dbReference type="PANTHER" id="PTHR47487">
    <property type="entry name" value="OS06G0651300 PROTEIN-RELATED"/>
    <property type="match status" value="1"/>
</dbReference>
<gene>
    <name evidence="4" type="primary">HVA22C_1</name>
    <name evidence="4" type="ORF">CK203_064327</name>
</gene>
<feature type="compositionally biased region" description="Polar residues" evidence="1">
    <location>
        <begin position="386"/>
        <end position="405"/>
    </location>
</feature>
<feature type="compositionally biased region" description="Basic and acidic residues" evidence="1">
    <location>
        <begin position="441"/>
        <end position="453"/>
    </location>
</feature>